<feature type="transmembrane region" description="Helical" evidence="7">
    <location>
        <begin position="155"/>
        <end position="175"/>
    </location>
</feature>
<sequence length="231" mass="25494">MLPIKDTVRSWSFPWVNWGLIVTNVLVFLWMAGLGPEAEFVVGRWGLVPARVVGSGHPGVFVQFITAMFLHGGWAHLFSNMLALYIFGDNVEDRLGSVRYLAFYLLSGIAASVTHIALFPDSPVPMVGASGAISGVLAAYVLMFPRARVITLIPLFFLPMFVEIPALFYIGGWFLSQLLNGFATIVTGVGAFGGVAWWAHVGGFVAGALMLPAFRARTYRRRVFRDEYFPW</sequence>
<dbReference type="GO" id="GO:0004252">
    <property type="term" value="F:serine-type endopeptidase activity"/>
    <property type="evidence" value="ECO:0007669"/>
    <property type="project" value="InterPro"/>
</dbReference>
<reference key="1">
    <citation type="submission" date="2009-08" db="EMBL/GenBank/DDBJ databases">
        <title>The genome sequence of Spirochaeta thermophila DSM6192.</title>
        <authorList>
            <person name="Angelov A."/>
            <person name="Mientus M."/>
            <person name="Wittenberg S."/>
            <person name="Lehmann R."/>
            <person name="Liesegang H."/>
            <person name="Daniel R."/>
            <person name="Liebl W."/>
        </authorList>
    </citation>
    <scope>NUCLEOTIDE SEQUENCE</scope>
    <source>
        <strain>DSM 6192</strain>
    </source>
</reference>
<dbReference type="RefSeq" id="WP_013314653.1">
    <property type="nucleotide sequence ID" value="NC_014484.1"/>
</dbReference>
<feature type="transmembrane region" description="Helical" evidence="7">
    <location>
        <begin position="124"/>
        <end position="143"/>
    </location>
</feature>
<gene>
    <name evidence="9" type="ordered locus">STHERM_c18790</name>
</gene>
<dbReference type="GO" id="GO:0016020">
    <property type="term" value="C:membrane"/>
    <property type="evidence" value="ECO:0007669"/>
    <property type="project" value="UniProtKB-SubCell"/>
</dbReference>
<comment type="subcellular location">
    <subcellularLocation>
        <location evidence="1">Membrane</location>
        <topology evidence="1">Multi-pass membrane protein</topology>
    </subcellularLocation>
</comment>
<dbReference type="InterPro" id="IPR035952">
    <property type="entry name" value="Rhomboid-like_sf"/>
</dbReference>
<dbReference type="SUPFAM" id="SSF144091">
    <property type="entry name" value="Rhomboid-like"/>
    <property type="match status" value="1"/>
</dbReference>
<keyword evidence="2" id="KW-1003">Cell membrane</keyword>
<evidence type="ECO:0000256" key="7">
    <source>
        <dbReference type="SAM" id="Phobius"/>
    </source>
</evidence>
<keyword evidence="6 7" id="KW-0472">Membrane</keyword>
<name>E0RPW1_WINT6</name>
<dbReference type="PANTHER" id="PTHR43066:SF26">
    <property type="entry name" value="RHOMBOID PROTEASE GLPG"/>
    <property type="match status" value="1"/>
</dbReference>
<evidence type="ECO:0000313" key="10">
    <source>
        <dbReference type="Proteomes" id="UP000001296"/>
    </source>
</evidence>
<dbReference type="Pfam" id="PF01694">
    <property type="entry name" value="Rhomboid"/>
    <property type="match status" value="1"/>
</dbReference>
<evidence type="ECO:0000256" key="2">
    <source>
        <dbReference type="ARBA" id="ARBA00022475"/>
    </source>
</evidence>
<dbReference type="KEGG" id="sta:STHERM_c18790"/>
<keyword evidence="5 7" id="KW-1133">Transmembrane helix</keyword>
<organism evidence="9 10">
    <name type="scientific">Winmispira thermophila (strain ATCC 49972 / DSM 6192 / RI 19.B1)</name>
    <name type="common">Spirochaeta thermophila</name>
    <dbReference type="NCBI Taxonomy" id="665571"/>
    <lineage>
        <taxon>Bacteria</taxon>
        <taxon>Pseudomonadati</taxon>
        <taxon>Spirochaetota</taxon>
        <taxon>Spirochaetia</taxon>
        <taxon>Winmispirales</taxon>
        <taxon>Winmispiraceae</taxon>
        <taxon>Winmispira</taxon>
    </lineage>
</organism>
<evidence type="ECO:0000259" key="8">
    <source>
        <dbReference type="Pfam" id="PF01694"/>
    </source>
</evidence>
<accession>E0RPW1</accession>
<dbReference type="FunFam" id="1.20.1540.10:FF:000027">
    <property type="entry name" value="Rhomboid family intramembrane serine protease"/>
    <property type="match status" value="1"/>
</dbReference>
<keyword evidence="3" id="KW-0997">Cell inner membrane</keyword>
<evidence type="ECO:0000256" key="1">
    <source>
        <dbReference type="ARBA" id="ARBA00004141"/>
    </source>
</evidence>
<keyword evidence="4 7" id="KW-0812">Transmembrane</keyword>
<feature type="transmembrane region" description="Helical" evidence="7">
    <location>
        <begin position="100"/>
        <end position="118"/>
    </location>
</feature>
<dbReference type="PaxDb" id="665571-STHERM_c18790"/>
<dbReference type="Gene3D" id="1.20.1540.10">
    <property type="entry name" value="Rhomboid-like"/>
    <property type="match status" value="1"/>
</dbReference>
<dbReference type="HOGENOM" id="CLU_055068_5_1_12"/>
<feature type="domain" description="Peptidase S54 rhomboid" evidence="8">
    <location>
        <begin position="61"/>
        <end position="212"/>
    </location>
</feature>
<evidence type="ECO:0000256" key="6">
    <source>
        <dbReference type="ARBA" id="ARBA00023136"/>
    </source>
</evidence>
<evidence type="ECO:0000256" key="3">
    <source>
        <dbReference type="ARBA" id="ARBA00022519"/>
    </source>
</evidence>
<feature type="transmembrane region" description="Helical" evidence="7">
    <location>
        <begin position="195"/>
        <end position="214"/>
    </location>
</feature>
<protein>
    <submittedName>
        <fullName evidence="9">Rhomboid family protein</fullName>
    </submittedName>
</protein>
<evidence type="ECO:0000256" key="4">
    <source>
        <dbReference type="ARBA" id="ARBA00022692"/>
    </source>
</evidence>
<feature type="transmembrane region" description="Helical" evidence="7">
    <location>
        <begin position="12"/>
        <end position="32"/>
    </location>
</feature>
<dbReference type="eggNOG" id="COG0705">
    <property type="taxonomic scope" value="Bacteria"/>
</dbReference>
<dbReference type="Proteomes" id="UP000001296">
    <property type="component" value="Chromosome"/>
</dbReference>
<dbReference type="EMBL" id="CP001698">
    <property type="protein sequence ID" value="ADN02814.1"/>
    <property type="molecule type" value="Genomic_DNA"/>
</dbReference>
<proteinExistence type="predicted"/>
<evidence type="ECO:0000256" key="5">
    <source>
        <dbReference type="ARBA" id="ARBA00022989"/>
    </source>
</evidence>
<reference evidence="9 10" key="2">
    <citation type="journal article" date="2010" name="J. Bacteriol.">
        <title>Genome sequence of the polysaccharide-degrading, thermophilic anaerobe Spirochaeta thermophila DSM 6192.</title>
        <authorList>
            <person name="Angelov A."/>
            <person name="Liebl S."/>
            <person name="Ballschmiter M."/>
            <person name="Bomeke M."/>
            <person name="Lehmann R."/>
            <person name="Liesegang H."/>
            <person name="Daniel R."/>
            <person name="Liebl W."/>
        </authorList>
    </citation>
    <scope>NUCLEOTIDE SEQUENCE [LARGE SCALE GENOMIC DNA]</scope>
    <source>
        <strain evidence="10">ATCC 49972 / DSM 6192 / RI 19.B1</strain>
    </source>
</reference>
<dbReference type="AlphaFoldDB" id="E0RPW1"/>
<dbReference type="PANTHER" id="PTHR43066">
    <property type="entry name" value="RHOMBOID-RELATED PROTEIN"/>
    <property type="match status" value="1"/>
</dbReference>
<dbReference type="InterPro" id="IPR022764">
    <property type="entry name" value="Peptidase_S54_rhomboid_dom"/>
</dbReference>
<dbReference type="MEROPS" id="S54.027"/>
<evidence type="ECO:0000313" key="9">
    <source>
        <dbReference type="EMBL" id="ADN02814.1"/>
    </source>
</evidence>
<feature type="transmembrane region" description="Helical" evidence="7">
    <location>
        <begin position="61"/>
        <end position="88"/>
    </location>
</feature>